<feature type="compositionally biased region" description="Basic and acidic residues" evidence="1">
    <location>
        <begin position="105"/>
        <end position="114"/>
    </location>
</feature>
<dbReference type="SUPFAM" id="SSF46565">
    <property type="entry name" value="Chaperone J-domain"/>
    <property type="match status" value="1"/>
</dbReference>
<dbReference type="AlphaFoldDB" id="A0A9N7N0Q7"/>
<protein>
    <submittedName>
        <fullName evidence="2">Chaperone DnaJ-domain superfamily protein</fullName>
    </submittedName>
</protein>
<dbReference type="PANTHER" id="PTHR44743">
    <property type="entry name" value="PUTATIVE, EXPRESSED-RELATED"/>
    <property type="match status" value="1"/>
</dbReference>
<accession>A0A9N7N0Q7</accession>
<dbReference type="Proteomes" id="UP001153555">
    <property type="component" value="Unassembled WGS sequence"/>
</dbReference>
<dbReference type="OrthoDB" id="10250354at2759"/>
<dbReference type="InterPro" id="IPR036869">
    <property type="entry name" value="J_dom_sf"/>
</dbReference>
<dbReference type="PANTHER" id="PTHR44743:SF10">
    <property type="entry name" value="J DOMAIN-CONTAINING PROTEIN"/>
    <property type="match status" value="1"/>
</dbReference>
<sequence>MQWRPDKCASRNSSVLGEAKQKFQKIQEAYSDRRKRVMYDAWIYDPEDVEGFADFLQEMASLVSDARKEQQQNEEEAAVYSADPTVPTPSTAVAASSTWSRRWTLRRERERRGEGPTGHHRHPGHPAGADLEPCIACSTTPPSRQQLRLLRCCHRGRRALHMSTLAQFDSYTLLLYLYLPL</sequence>
<name>A0A9N7N0Q7_STRHE</name>
<feature type="region of interest" description="Disordered" evidence="1">
    <location>
        <begin position="66"/>
        <end position="127"/>
    </location>
</feature>
<evidence type="ECO:0000313" key="3">
    <source>
        <dbReference type="Proteomes" id="UP001153555"/>
    </source>
</evidence>
<dbReference type="Gene3D" id="1.10.287.110">
    <property type="entry name" value="DnaJ domain"/>
    <property type="match status" value="1"/>
</dbReference>
<organism evidence="2 3">
    <name type="scientific">Striga hermonthica</name>
    <name type="common">Purple witchweed</name>
    <name type="synonym">Buchnera hermonthica</name>
    <dbReference type="NCBI Taxonomy" id="68872"/>
    <lineage>
        <taxon>Eukaryota</taxon>
        <taxon>Viridiplantae</taxon>
        <taxon>Streptophyta</taxon>
        <taxon>Embryophyta</taxon>
        <taxon>Tracheophyta</taxon>
        <taxon>Spermatophyta</taxon>
        <taxon>Magnoliopsida</taxon>
        <taxon>eudicotyledons</taxon>
        <taxon>Gunneridae</taxon>
        <taxon>Pentapetalae</taxon>
        <taxon>asterids</taxon>
        <taxon>lamiids</taxon>
        <taxon>Lamiales</taxon>
        <taxon>Orobanchaceae</taxon>
        <taxon>Buchnereae</taxon>
        <taxon>Striga</taxon>
    </lineage>
</organism>
<proteinExistence type="predicted"/>
<comment type="caution">
    <text evidence="2">The sequence shown here is derived from an EMBL/GenBank/DDBJ whole genome shotgun (WGS) entry which is preliminary data.</text>
</comment>
<gene>
    <name evidence="2" type="ORF">SHERM_17548</name>
</gene>
<reference evidence="2" key="1">
    <citation type="submission" date="2019-12" db="EMBL/GenBank/DDBJ databases">
        <authorList>
            <person name="Scholes J."/>
        </authorList>
    </citation>
    <scope>NUCLEOTIDE SEQUENCE</scope>
</reference>
<keyword evidence="3" id="KW-1185">Reference proteome</keyword>
<evidence type="ECO:0000256" key="1">
    <source>
        <dbReference type="SAM" id="MobiDB-lite"/>
    </source>
</evidence>
<evidence type="ECO:0000313" key="2">
    <source>
        <dbReference type="EMBL" id="CAA0818657.1"/>
    </source>
</evidence>
<dbReference type="EMBL" id="CACSLK010017620">
    <property type="protein sequence ID" value="CAA0818657.1"/>
    <property type="molecule type" value="Genomic_DNA"/>
</dbReference>